<dbReference type="Proteomes" id="UP001194468">
    <property type="component" value="Unassembled WGS sequence"/>
</dbReference>
<dbReference type="Gene3D" id="1.25.10.10">
    <property type="entry name" value="Leucine-rich Repeat Variant"/>
    <property type="match status" value="1"/>
</dbReference>
<feature type="region of interest" description="Disordered" evidence="1">
    <location>
        <begin position="38"/>
        <end position="65"/>
    </location>
</feature>
<reference evidence="3" key="2">
    <citation type="journal article" date="2020" name="Nat. Commun.">
        <title>Large-scale genome sequencing of mycorrhizal fungi provides insights into the early evolution of symbiotic traits.</title>
        <authorList>
            <person name="Miyauchi S."/>
            <person name="Kiss E."/>
            <person name="Kuo A."/>
            <person name="Drula E."/>
            <person name="Kohler A."/>
            <person name="Sanchez-Garcia M."/>
            <person name="Morin E."/>
            <person name="Andreopoulos B."/>
            <person name="Barry K.W."/>
            <person name="Bonito G."/>
            <person name="Buee M."/>
            <person name="Carver A."/>
            <person name="Chen C."/>
            <person name="Cichocki N."/>
            <person name="Clum A."/>
            <person name="Culley D."/>
            <person name="Crous P.W."/>
            <person name="Fauchery L."/>
            <person name="Girlanda M."/>
            <person name="Hayes R.D."/>
            <person name="Keri Z."/>
            <person name="LaButti K."/>
            <person name="Lipzen A."/>
            <person name="Lombard V."/>
            <person name="Magnuson J."/>
            <person name="Maillard F."/>
            <person name="Murat C."/>
            <person name="Nolan M."/>
            <person name="Ohm R.A."/>
            <person name="Pangilinan J."/>
            <person name="Pereira M.F."/>
            <person name="Perotto S."/>
            <person name="Peter M."/>
            <person name="Pfister S."/>
            <person name="Riley R."/>
            <person name="Sitrit Y."/>
            <person name="Stielow J.B."/>
            <person name="Szollosi G."/>
            <person name="Zifcakova L."/>
            <person name="Stursova M."/>
            <person name="Spatafora J.W."/>
            <person name="Tedersoo L."/>
            <person name="Vaario L.M."/>
            <person name="Yamada A."/>
            <person name="Yan M."/>
            <person name="Wang P."/>
            <person name="Xu J."/>
            <person name="Bruns T."/>
            <person name="Baldrian P."/>
            <person name="Vilgalys R."/>
            <person name="Dunand C."/>
            <person name="Henrissat B."/>
            <person name="Grigoriev I.V."/>
            <person name="Hibbett D."/>
            <person name="Nagy L.G."/>
            <person name="Martin F.M."/>
        </authorList>
    </citation>
    <scope>NUCLEOTIDE SEQUENCE</scope>
    <source>
        <strain evidence="3">BED1</strain>
    </source>
</reference>
<keyword evidence="4" id="KW-1185">Reference proteome</keyword>
<gene>
    <name evidence="3" type="ORF">L210DRAFT_3617046</name>
</gene>
<feature type="domain" description="Exportin-2 central" evidence="2">
    <location>
        <begin position="106"/>
        <end position="200"/>
    </location>
</feature>
<reference evidence="3" key="1">
    <citation type="submission" date="2019-10" db="EMBL/GenBank/DDBJ databases">
        <authorList>
            <consortium name="DOE Joint Genome Institute"/>
            <person name="Kuo A."/>
            <person name="Miyauchi S."/>
            <person name="Kiss E."/>
            <person name="Drula E."/>
            <person name="Kohler A."/>
            <person name="Sanchez-Garcia M."/>
            <person name="Andreopoulos B."/>
            <person name="Barry K.W."/>
            <person name="Bonito G."/>
            <person name="Buee M."/>
            <person name="Carver A."/>
            <person name="Chen C."/>
            <person name="Cichocki N."/>
            <person name="Clum A."/>
            <person name="Culley D."/>
            <person name="Crous P.W."/>
            <person name="Fauchery L."/>
            <person name="Girlanda M."/>
            <person name="Hayes R."/>
            <person name="Keri Z."/>
            <person name="LaButti K."/>
            <person name="Lipzen A."/>
            <person name="Lombard V."/>
            <person name="Magnuson J."/>
            <person name="Maillard F."/>
            <person name="Morin E."/>
            <person name="Murat C."/>
            <person name="Nolan M."/>
            <person name="Ohm R."/>
            <person name="Pangilinan J."/>
            <person name="Pereira M."/>
            <person name="Perotto S."/>
            <person name="Peter M."/>
            <person name="Riley R."/>
            <person name="Sitrit Y."/>
            <person name="Stielow B."/>
            <person name="Szollosi G."/>
            <person name="Zifcakova L."/>
            <person name="Stursova M."/>
            <person name="Spatafora J.W."/>
            <person name="Tedersoo L."/>
            <person name="Vaario L.-M."/>
            <person name="Yamada A."/>
            <person name="Yan M."/>
            <person name="Wang P."/>
            <person name="Xu J."/>
            <person name="Bruns T."/>
            <person name="Baldrian P."/>
            <person name="Vilgalys R."/>
            <person name="Henrissat B."/>
            <person name="Grigoriev I.V."/>
            <person name="Hibbett D."/>
            <person name="Nagy L.G."/>
            <person name="Martin F.M."/>
        </authorList>
    </citation>
    <scope>NUCLEOTIDE SEQUENCE</scope>
    <source>
        <strain evidence="3">BED1</strain>
    </source>
</reference>
<evidence type="ECO:0000256" key="1">
    <source>
        <dbReference type="SAM" id="MobiDB-lite"/>
    </source>
</evidence>
<evidence type="ECO:0000259" key="2">
    <source>
        <dbReference type="Pfam" id="PF08506"/>
    </source>
</evidence>
<name>A0AAD4BAN1_BOLED</name>
<dbReference type="InterPro" id="IPR011989">
    <property type="entry name" value="ARM-like"/>
</dbReference>
<protein>
    <submittedName>
        <fullName evidence="3">Cse1-domain-containing protein</fullName>
    </submittedName>
</protein>
<organism evidence="3 4">
    <name type="scientific">Boletus edulis BED1</name>
    <dbReference type="NCBI Taxonomy" id="1328754"/>
    <lineage>
        <taxon>Eukaryota</taxon>
        <taxon>Fungi</taxon>
        <taxon>Dikarya</taxon>
        <taxon>Basidiomycota</taxon>
        <taxon>Agaricomycotina</taxon>
        <taxon>Agaricomycetes</taxon>
        <taxon>Agaricomycetidae</taxon>
        <taxon>Boletales</taxon>
        <taxon>Boletineae</taxon>
        <taxon>Boletaceae</taxon>
        <taxon>Boletoideae</taxon>
        <taxon>Boletus</taxon>
    </lineage>
</organism>
<evidence type="ECO:0000313" key="4">
    <source>
        <dbReference type="Proteomes" id="UP001194468"/>
    </source>
</evidence>
<dbReference type="Pfam" id="PF08506">
    <property type="entry name" value="Cse1"/>
    <property type="match status" value="1"/>
</dbReference>
<proteinExistence type="predicted"/>
<dbReference type="EMBL" id="WHUW01000407">
    <property type="protein sequence ID" value="KAF8414909.1"/>
    <property type="molecule type" value="Genomic_DNA"/>
</dbReference>
<sequence>MDGTSELLLKAVRVGISLRTHDIEQFEDDPLEFIRVDPAPSSGGGVGGASGGMGGVGGEASTRQQATADVLQALRRRRSWARGFRPGWRRMAEMPRRIGRPRIRPYNLLGAIATEASTMQHGVTSINAQVDMVKFFSDHAFQGLQAARGTVHPILQVDATRFLLTFRNQLTKEQLLSVLPVLVKHLTSDYVAYTYAAITIDRILFTKKGTQLLCIEGAGTPEKVAENDRLMKRAMHVIRLVAILGIISENPSNPSFDQYTFEGTSALMWFVRTRHISDLADV</sequence>
<dbReference type="AlphaFoldDB" id="A0AAD4BAN1"/>
<dbReference type="InterPro" id="IPR013713">
    <property type="entry name" value="XPO2_central"/>
</dbReference>
<evidence type="ECO:0000313" key="3">
    <source>
        <dbReference type="EMBL" id="KAF8414909.1"/>
    </source>
</evidence>
<accession>A0AAD4BAN1</accession>
<comment type="caution">
    <text evidence="3">The sequence shown here is derived from an EMBL/GenBank/DDBJ whole genome shotgun (WGS) entry which is preliminary data.</text>
</comment>
<dbReference type="GO" id="GO:0006886">
    <property type="term" value="P:intracellular protein transport"/>
    <property type="evidence" value="ECO:0007669"/>
    <property type="project" value="InterPro"/>
</dbReference>
<feature type="compositionally biased region" description="Gly residues" evidence="1">
    <location>
        <begin position="42"/>
        <end position="58"/>
    </location>
</feature>